<protein>
    <submittedName>
        <fullName evidence="1">Uncharacterized protein</fullName>
    </submittedName>
</protein>
<evidence type="ECO:0000313" key="2">
    <source>
        <dbReference type="Proteomes" id="UP000518605"/>
    </source>
</evidence>
<proteinExistence type="predicted"/>
<comment type="caution">
    <text evidence="1">The sequence shown here is derived from an EMBL/GenBank/DDBJ whole genome shotgun (WGS) entry which is preliminary data.</text>
</comment>
<evidence type="ECO:0000313" key="1">
    <source>
        <dbReference type="EMBL" id="MBB3155869.1"/>
    </source>
</evidence>
<sequence>MISELNGERYVYNVLLKLTKWRMNSSIELFEDHSYREWSIFLIYSNKQDTKQVYMQKI</sequence>
<name>A0A7W5CFC3_9BACL</name>
<reference evidence="1 2" key="1">
    <citation type="submission" date="2020-08" db="EMBL/GenBank/DDBJ databases">
        <title>Genomic Encyclopedia of Type Strains, Phase III (KMG-III): the genomes of soil and plant-associated and newly described type strains.</title>
        <authorList>
            <person name="Whitman W."/>
        </authorList>
    </citation>
    <scope>NUCLEOTIDE SEQUENCE [LARGE SCALE GENOMIC DNA]</scope>
    <source>
        <strain evidence="1 2">CECT 8234</strain>
    </source>
</reference>
<accession>A0A7W5CFC3</accession>
<dbReference type="EMBL" id="JACHXW010000030">
    <property type="protein sequence ID" value="MBB3155869.1"/>
    <property type="molecule type" value="Genomic_DNA"/>
</dbReference>
<gene>
    <name evidence="1" type="ORF">FHS16_005985</name>
</gene>
<organism evidence="1 2">
    <name type="scientific">Paenibacillus endophyticus</name>
    <dbReference type="NCBI Taxonomy" id="1294268"/>
    <lineage>
        <taxon>Bacteria</taxon>
        <taxon>Bacillati</taxon>
        <taxon>Bacillota</taxon>
        <taxon>Bacilli</taxon>
        <taxon>Bacillales</taxon>
        <taxon>Paenibacillaceae</taxon>
        <taxon>Paenibacillus</taxon>
    </lineage>
</organism>
<keyword evidence="2" id="KW-1185">Reference proteome</keyword>
<dbReference type="Proteomes" id="UP000518605">
    <property type="component" value="Unassembled WGS sequence"/>
</dbReference>
<dbReference type="AlphaFoldDB" id="A0A7W5CFC3"/>